<name>A0A7S3Z3R1_9EUKA</name>
<evidence type="ECO:0000313" key="2">
    <source>
        <dbReference type="EMBL" id="CAE0670657.1"/>
    </source>
</evidence>
<dbReference type="EMBL" id="HBIV01031267">
    <property type="protein sequence ID" value="CAE0670657.1"/>
    <property type="molecule type" value="Transcribed_RNA"/>
</dbReference>
<organism evidence="2">
    <name type="scientific">Lotharella globosa</name>
    <dbReference type="NCBI Taxonomy" id="91324"/>
    <lineage>
        <taxon>Eukaryota</taxon>
        <taxon>Sar</taxon>
        <taxon>Rhizaria</taxon>
        <taxon>Cercozoa</taxon>
        <taxon>Chlorarachniophyceae</taxon>
        <taxon>Lotharella</taxon>
    </lineage>
</organism>
<feature type="region of interest" description="Disordered" evidence="1">
    <location>
        <begin position="260"/>
        <end position="294"/>
    </location>
</feature>
<feature type="compositionally biased region" description="Polar residues" evidence="1">
    <location>
        <begin position="260"/>
        <end position="270"/>
    </location>
</feature>
<protein>
    <submittedName>
        <fullName evidence="2">Uncharacterized protein</fullName>
    </submittedName>
</protein>
<accession>A0A7S3Z3R1</accession>
<evidence type="ECO:0000256" key="1">
    <source>
        <dbReference type="SAM" id="MobiDB-lite"/>
    </source>
</evidence>
<gene>
    <name evidence="2" type="ORF">LGLO00237_LOCUS22296</name>
</gene>
<dbReference type="AlphaFoldDB" id="A0A7S3Z3R1"/>
<sequence>MPVTSPAEIIPPPNYPVSRNMSPSWDAVNRVMQGKRHRWVKIKPLPGHSLQPYRTGDLKKEIAPPMAPLRISGSKGRANQSSPNYLGESQGIVGIHDGLNVDVPKPHWESRNMMNKIHGRVPEHSYANAQNWNSWNRRMRPQQPSRPLTSYSQRALGPTAGVHEEAITSFHQPFGLDHEQEKGGRFWNSLARDHPMFGQDIGEKRRRMDQRPMKMTRRMVQTSKRSVEYVVCPKWSPVTKWKGVNTRKQSLTFQQSNTIVESSETDQVPQKSVPRVGRCRKFAPPPHPNRDNVMWIKPYGGVSSSSHTKKRWLEETTPETNRPYRIYRDVELM</sequence>
<reference evidence="2" key="1">
    <citation type="submission" date="2021-01" db="EMBL/GenBank/DDBJ databases">
        <authorList>
            <person name="Corre E."/>
            <person name="Pelletier E."/>
            <person name="Niang G."/>
            <person name="Scheremetjew M."/>
            <person name="Finn R."/>
            <person name="Kale V."/>
            <person name="Holt S."/>
            <person name="Cochrane G."/>
            <person name="Meng A."/>
            <person name="Brown T."/>
            <person name="Cohen L."/>
        </authorList>
    </citation>
    <scope>NUCLEOTIDE SEQUENCE</scope>
    <source>
        <strain evidence="2">CCCM811</strain>
    </source>
</reference>
<proteinExistence type="predicted"/>